<dbReference type="RefSeq" id="WP_113961690.1">
    <property type="nucleotide sequence ID" value="NZ_QNRR01000015.1"/>
</dbReference>
<dbReference type="AlphaFoldDB" id="A0A366H7E8"/>
<gene>
    <name evidence="1" type="ORF">DES53_11551</name>
</gene>
<organism evidence="1 2">
    <name type="scientific">Roseimicrobium gellanilyticum</name>
    <dbReference type="NCBI Taxonomy" id="748857"/>
    <lineage>
        <taxon>Bacteria</taxon>
        <taxon>Pseudomonadati</taxon>
        <taxon>Verrucomicrobiota</taxon>
        <taxon>Verrucomicrobiia</taxon>
        <taxon>Verrucomicrobiales</taxon>
        <taxon>Verrucomicrobiaceae</taxon>
        <taxon>Roseimicrobium</taxon>
    </lineage>
</organism>
<protein>
    <submittedName>
        <fullName evidence="1">Uncharacterized protein</fullName>
    </submittedName>
</protein>
<accession>A0A366H7E8</accession>
<proteinExistence type="predicted"/>
<name>A0A366H7E8_9BACT</name>
<evidence type="ECO:0000313" key="1">
    <source>
        <dbReference type="EMBL" id="RBP36910.1"/>
    </source>
</evidence>
<evidence type="ECO:0000313" key="2">
    <source>
        <dbReference type="Proteomes" id="UP000253426"/>
    </source>
</evidence>
<sequence length="60" mass="6644">MPNQRKAGKRMVGFYATEEEATAMMEAARREGKTLADWLRSLIPDQGKKAAGPKPPKKKA</sequence>
<dbReference type="EMBL" id="QNRR01000015">
    <property type="protein sequence ID" value="RBP36910.1"/>
    <property type="molecule type" value="Genomic_DNA"/>
</dbReference>
<comment type="caution">
    <text evidence="1">The sequence shown here is derived from an EMBL/GenBank/DDBJ whole genome shotgun (WGS) entry which is preliminary data.</text>
</comment>
<reference evidence="1 2" key="1">
    <citation type="submission" date="2018-06" db="EMBL/GenBank/DDBJ databases">
        <title>Genomic Encyclopedia of Type Strains, Phase IV (KMG-IV): sequencing the most valuable type-strain genomes for metagenomic binning, comparative biology and taxonomic classification.</title>
        <authorList>
            <person name="Goeker M."/>
        </authorList>
    </citation>
    <scope>NUCLEOTIDE SEQUENCE [LARGE SCALE GENOMIC DNA]</scope>
    <source>
        <strain evidence="1 2">DSM 25532</strain>
    </source>
</reference>
<dbReference type="Proteomes" id="UP000253426">
    <property type="component" value="Unassembled WGS sequence"/>
</dbReference>
<keyword evidence="2" id="KW-1185">Reference proteome</keyword>